<evidence type="ECO:0000256" key="6">
    <source>
        <dbReference type="RuleBase" id="RU000320"/>
    </source>
</evidence>
<dbReference type="InterPro" id="IPR001750">
    <property type="entry name" value="ND/Mrp_TM"/>
</dbReference>
<evidence type="ECO:0000259" key="8">
    <source>
        <dbReference type="Pfam" id="PF00361"/>
    </source>
</evidence>
<dbReference type="EC" id="1.6.5.-" evidence="9"/>
<dbReference type="InterPro" id="IPR003918">
    <property type="entry name" value="NADH_UbQ_OxRdtase"/>
</dbReference>
<keyword evidence="10" id="KW-1185">Reference proteome</keyword>
<comment type="caution">
    <text evidence="9">The sequence shown here is derived from an EMBL/GenBank/DDBJ whole genome shotgun (WGS) entry which is preliminary data.</text>
</comment>
<comment type="subcellular location">
    <subcellularLocation>
        <location evidence="1">Endomembrane system</location>
        <topology evidence="1">Multi-pass membrane protein</topology>
    </subcellularLocation>
    <subcellularLocation>
        <location evidence="6">Membrane</location>
        <topology evidence="6">Multi-pass membrane protein</topology>
    </subcellularLocation>
</comment>
<evidence type="ECO:0000256" key="3">
    <source>
        <dbReference type="ARBA" id="ARBA00022692"/>
    </source>
</evidence>
<evidence type="ECO:0000256" key="1">
    <source>
        <dbReference type="ARBA" id="ARBA00004127"/>
    </source>
</evidence>
<keyword evidence="4 7" id="KW-1133">Transmembrane helix</keyword>
<evidence type="ECO:0000256" key="2">
    <source>
        <dbReference type="ARBA" id="ARBA00009025"/>
    </source>
</evidence>
<feature type="transmembrane region" description="Helical" evidence="7">
    <location>
        <begin position="427"/>
        <end position="450"/>
    </location>
</feature>
<proteinExistence type="inferred from homology"/>
<comment type="similarity">
    <text evidence="2">Belongs to the complex I subunit 4 family.</text>
</comment>
<feature type="domain" description="NADH:quinone oxidoreductase/Mrp antiporter transmembrane" evidence="8">
    <location>
        <begin position="130"/>
        <end position="437"/>
    </location>
</feature>
<feature type="transmembrane region" description="Helical" evidence="7">
    <location>
        <begin position="166"/>
        <end position="194"/>
    </location>
</feature>
<feature type="transmembrane region" description="Helical" evidence="7">
    <location>
        <begin position="110"/>
        <end position="128"/>
    </location>
</feature>
<dbReference type="Proteomes" id="UP001385809">
    <property type="component" value="Unassembled WGS sequence"/>
</dbReference>
<feature type="transmembrane region" description="Helical" evidence="7">
    <location>
        <begin position="286"/>
        <end position="308"/>
    </location>
</feature>
<dbReference type="Pfam" id="PF00361">
    <property type="entry name" value="Proton_antipo_M"/>
    <property type="match status" value="1"/>
</dbReference>
<feature type="transmembrane region" description="Helical" evidence="7">
    <location>
        <begin position="394"/>
        <end position="415"/>
    </location>
</feature>
<accession>A0ABU8MQ03</accession>
<dbReference type="PRINTS" id="PR01437">
    <property type="entry name" value="NUOXDRDTASE4"/>
</dbReference>
<sequence length="524" mass="53696">MLTAMWVAPLAVALLLVPVTRREVLLGGWVGLAVLEVVLAVLAWSSVVPGGYAHEVSVPWIPAFGVGYHLGLDGISAPLVAMTTLVFLAVALWSLRRDPAADRDADERRARAYVLLFLGLEAVSIGVFTALDLVLFFVFFDVSIVLMYFVIAGWGSGERGRSALQFFLYTFVGSLVMLLGFLSLAVAAGGASGATGDRVGITFDIPALAAADPLAGRGVAGMLTLAAIGIGLAIKTPVWPLHTWLPPAHTDAPAAGSAVLAAVLLKMGTYGFVRIALPLLPGPWRAAALVAVVLGVVSVLWGALLALAQRDLKRLVAYTSVNHMGYVLLALGAAGYASAGSEARVLAVTGATVQMVSHGVVTGALFLLAGTLRDRGGTSVVAAWSGLAGPMPRFSWTLAVAAFASLGLPGLSGFVAEFSMLAGSLPAVPVATILAALGLAVTAGLFVRALQSMLLGDRHLPAAADRPPARTGMFRRPGSPDLRVGETAAVGLLLAASLAIGIAPALVTSTIAPAAATVVDLVSR</sequence>
<feature type="transmembrane region" description="Helical" evidence="7">
    <location>
        <begin position="214"/>
        <end position="234"/>
    </location>
</feature>
<evidence type="ECO:0000313" key="10">
    <source>
        <dbReference type="Proteomes" id="UP001385809"/>
    </source>
</evidence>
<protein>
    <submittedName>
        <fullName evidence="9">NADH-quinone oxidoreductase subunit M</fullName>
        <ecNumber evidence="9">1.6.5.-</ecNumber>
    </submittedName>
</protein>
<dbReference type="NCBIfam" id="TIGR01972">
    <property type="entry name" value="NDH_I_M"/>
    <property type="match status" value="1"/>
</dbReference>
<evidence type="ECO:0000256" key="7">
    <source>
        <dbReference type="SAM" id="Phobius"/>
    </source>
</evidence>
<dbReference type="GO" id="GO:0016491">
    <property type="term" value="F:oxidoreductase activity"/>
    <property type="evidence" value="ECO:0007669"/>
    <property type="project" value="UniProtKB-KW"/>
</dbReference>
<evidence type="ECO:0000313" key="9">
    <source>
        <dbReference type="EMBL" id="MEJ2869232.1"/>
    </source>
</evidence>
<feature type="transmembrane region" description="Helical" evidence="7">
    <location>
        <begin position="315"/>
        <end position="339"/>
    </location>
</feature>
<evidence type="ECO:0000256" key="4">
    <source>
        <dbReference type="ARBA" id="ARBA00022989"/>
    </source>
</evidence>
<keyword evidence="5 7" id="KW-0472">Membrane</keyword>
<dbReference type="InterPro" id="IPR010227">
    <property type="entry name" value="NADH_Q_OxRdtase_chainM/4"/>
</dbReference>
<feature type="transmembrane region" description="Helical" evidence="7">
    <location>
        <begin position="345"/>
        <end position="369"/>
    </location>
</feature>
<feature type="transmembrane region" description="Helical" evidence="7">
    <location>
        <begin position="75"/>
        <end position="95"/>
    </location>
</feature>
<dbReference type="PANTHER" id="PTHR43507:SF1">
    <property type="entry name" value="NADH-UBIQUINONE OXIDOREDUCTASE CHAIN 4"/>
    <property type="match status" value="1"/>
</dbReference>
<organism evidence="9 10">
    <name type="scientific">Actinomycetospora aurantiaca</name>
    <dbReference type="NCBI Taxonomy" id="3129233"/>
    <lineage>
        <taxon>Bacteria</taxon>
        <taxon>Bacillati</taxon>
        <taxon>Actinomycetota</taxon>
        <taxon>Actinomycetes</taxon>
        <taxon>Pseudonocardiales</taxon>
        <taxon>Pseudonocardiaceae</taxon>
        <taxon>Actinomycetospora</taxon>
    </lineage>
</organism>
<keyword evidence="3 6" id="KW-0812">Transmembrane</keyword>
<evidence type="ECO:0000256" key="5">
    <source>
        <dbReference type="ARBA" id="ARBA00023136"/>
    </source>
</evidence>
<dbReference type="EMBL" id="JBBEGN010000007">
    <property type="protein sequence ID" value="MEJ2869232.1"/>
    <property type="molecule type" value="Genomic_DNA"/>
</dbReference>
<dbReference type="RefSeq" id="WP_337695812.1">
    <property type="nucleotide sequence ID" value="NZ_JBBEGN010000007.1"/>
</dbReference>
<feature type="transmembrane region" description="Helical" evidence="7">
    <location>
        <begin position="134"/>
        <end position="154"/>
    </location>
</feature>
<dbReference type="PANTHER" id="PTHR43507">
    <property type="entry name" value="NADH-UBIQUINONE OXIDOREDUCTASE CHAIN 4"/>
    <property type="match status" value="1"/>
</dbReference>
<reference evidence="9 10" key="1">
    <citation type="submission" date="2024-03" db="EMBL/GenBank/DDBJ databases">
        <title>Actinomycetospora sp. OC33-EN08, a novel actinomycete isolated from wild orchid (Aerides multiflora).</title>
        <authorList>
            <person name="Suriyachadkun C."/>
        </authorList>
    </citation>
    <scope>NUCLEOTIDE SEQUENCE [LARGE SCALE GENOMIC DNA]</scope>
    <source>
        <strain evidence="9 10">OC33-EN08</strain>
    </source>
</reference>
<gene>
    <name evidence="9" type="ORF">WCD74_15765</name>
</gene>
<keyword evidence="9" id="KW-0560">Oxidoreductase</keyword>
<feature type="transmembrane region" description="Helical" evidence="7">
    <location>
        <begin position="255"/>
        <end position="280"/>
    </location>
</feature>
<name>A0ABU8MQ03_9PSEU</name>